<proteinExistence type="predicted"/>
<dbReference type="SUPFAM" id="SSF52540">
    <property type="entry name" value="P-loop containing nucleoside triphosphate hydrolases"/>
    <property type="match status" value="1"/>
</dbReference>
<dbReference type="Pfam" id="PF00664">
    <property type="entry name" value="ABC_membrane"/>
    <property type="match status" value="1"/>
</dbReference>
<feature type="transmembrane region" description="Helical" evidence="7">
    <location>
        <begin position="66"/>
        <end position="87"/>
    </location>
</feature>
<evidence type="ECO:0000256" key="4">
    <source>
        <dbReference type="ARBA" id="ARBA00022840"/>
    </source>
</evidence>
<dbReference type="InterPro" id="IPR036640">
    <property type="entry name" value="ABC1_TM_sf"/>
</dbReference>
<evidence type="ECO:0000256" key="3">
    <source>
        <dbReference type="ARBA" id="ARBA00022741"/>
    </source>
</evidence>
<dbReference type="PANTHER" id="PTHR24221">
    <property type="entry name" value="ATP-BINDING CASSETTE SUB-FAMILY B"/>
    <property type="match status" value="1"/>
</dbReference>
<evidence type="ECO:0000313" key="11">
    <source>
        <dbReference type="Proteomes" id="UP000693952"/>
    </source>
</evidence>
<feature type="transmembrane region" description="Helical" evidence="7">
    <location>
        <begin position="249"/>
        <end position="271"/>
    </location>
</feature>
<evidence type="ECO:0000256" key="7">
    <source>
        <dbReference type="SAM" id="Phobius"/>
    </source>
</evidence>
<accession>A0ABX8MYA5</accession>
<dbReference type="Gene3D" id="3.40.50.300">
    <property type="entry name" value="P-loop containing nucleotide triphosphate hydrolases"/>
    <property type="match status" value="1"/>
</dbReference>
<protein>
    <submittedName>
        <fullName evidence="10">ABC transporter ATP-binding protein/permease</fullName>
    </submittedName>
</protein>
<feature type="transmembrane region" description="Helical" evidence="7">
    <location>
        <begin position="23"/>
        <end position="40"/>
    </location>
</feature>
<evidence type="ECO:0000259" key="8">
    <source>
        <dbReference type="PROSITE" id="PS50893"/>
    </source>
</evidence>
<keyword evidence="3" id="KW-0547">Nucleotide-binding</keyword>
<evidence type="ECO:0000259" key="9">
    <source>
        <dbReference type="PROSITE" id="PS50929"/>
    </source>
</evidence>
<dbReference type="PANTHER" id="PTHR24221:SF654">
    <property type="entry name" value="ATP-BINDING CASSETTE SUB-FAMILY B MEMBER 6"/>
    <property type="match status" value="1"/>
</dbReference>
<dbReference type="InterPro" id="IPR003439">
    <property type="entry name" value="ABC_transporter-like_ATP-bd"/>
</dbReference>
<feature type="transmembrane region" description="Helical" evidence="7">
    <location>
        <begin position="140"/>
        <end position="163"/>
    </location>
</feature>
<dbReference type="InterPro" id="IPR027417">
    <property type="entry name" value="P-loop_NTPase"/>
</dbReference>
<dbReference type="RefSeq" id="WP_124346678.1">
    <property type="nucleotide sequence ID" value="NZ_CP027706.1"/>
</dbReference>
<dbReference type="InterPro" id="IPR011527">
    <property type="entry name" value="ABC1_TM_dom"/>
</dbReference>
<feature type="domain" description="ABC transmembrane type-1" evidence="9">
    <location>
        <begin position="29"/>
        <end position="312"/>
    </location>
</feature>
<keyword evidence="6 7" id="KW-0472">Membrane</keyword>
<organism evidence="10 11">
    <name type="scientific">Pseudomonas sessilinigenes</name>
    <dbReference type="NCBI Taxonomy" id="658629"/>
    <lineage>
        <taxon>Bacteria</taxon>
        <taxon>Pseudomonadati</taxon>
        <taxon>Pseudomonadota</taxon>
        <taxon>Gammaproteobacteria</taxon>
        <taxon>Pseudomonadales</taxon>
        <taxon>Pseudomonadaceae</taxon>
        <taxon>Pseudomonas</taxon>
    </lineage>
</organism>
<dbReference type="GO" id="GO:0005524">
    <property type="term" value="F:ATP binding"/>
    <property type="evidence" value="ECO:0007669"/>
    <property type="project" value="UniProtKB-KW"/>
</dbReference>
<keyword evidence="5 7" id="KW-1133">Transmembrane helix</keyword>
<dbReference type="PROSITE" id="PS50929">
    <property type="entry name" value="ABC_TM1F"/>
    <property type="match status" value="1"/>
</dbReference>
<keyword evidence="2 7" id="KW-0812">Transmembrane</keyword>
<feature type="domain" description="ABC transporter" evidence="8">
    <location>
        <begin position="351"/>
        <end position="586"/>
    </location>
</feature>
<dbReference type="SMART" id="SM00382">
    <property type="entry name" value="AAA"/>
    <property type="match status" value="1"/>
</dbReference>
<dbReference type="PROSITE" id="PS50893">
    <property type="entry name" value="ABC_TRANSPORTER_2"/>
    <property type="match status" value="1"/>
</dbReference>
<dbReference type="InterPro" id="IPR039421">
    <property type="entry name" value="Type_1_exporter"/>
</dbReference>
<gene>
    <name evidence="10" type="ORF">KSS89_14600</name>
</gene>
<dbReference type="PROSITE" id="PS00211">
    <property type="entry name" value="ABC_TRANSPORTER_1"/>
    <property type="match status" value="1"/>
</dbReference>
<keyword evidence="4 10" id="KW-0067">ATP-binding</keyword>
<dbReference type="EMBL" id="CP077074">
    <property type="protein sequence ID" value="QXH43393.1"/>
    <property type="molecule type" value="Genomic_DNA"/>
</dbReference>
<feature type="transmembrane region" description="Helical" evidence="7">
    <location>
        <begin position="283"/>
        <end position="301"/>
    </location>
</feature>
<dbReference type="InterPro" id="IPR017871">
    <property type="entry name" value="ABC_transporter-like_CS"/>
</dbReference>
<comment type="subcellular location">
    <subcellularLocation>
        <location evidence="1">Cell membrane</location>
        <topology evidence="1">Multi-pass membrane protein</topology>
    </subcellularLocation>
</comment>
<dbReference type="SUPFAM" id="SSF90123">
    <property type="entry name" value="ABC transporter transmembrane region"/>
    <property type="match status" value="1"/>
</dbReference>
<dbReference type="InterPro" id="IPR003593">
    <property type="entry name" value="AAA+_ATPase"/>
</dbReference>
<dbReference type="Gene3D" id="1.20.1560.10">
    <property type="entry name" value="ABC transporter type 1, transmembrane domain"/>
    <property type="match status" value="1"/>
</dbReference>
<sequence>MTSYPPLARTPLVYLRQMLSESGALRIGLMAAFTALGTLLESSTPLAFEHVINGLAGTDEAARATAIQWFIGLIALSGGAMVFFRLYQWVDIRASADLRAHVQKRQIAYLLNRSPASLQQRQSGALVEAIKRSSYNCVTLIQLLTFDVVNMLVVILNLSLILYIADSTYALMIAAWLVIYMLGTTFFAFHCLNLGRQQFIASGHSAGQIGDVLRNFETVFSYGAISRENAFLATGLDEERHRTRLLRRYVLLMRIFSSVAVFSLFAGMTALALGDVLSGERNVGAFALVFTATNILVMTVFDLSRNLITFYENLGSLDGALEFILQDDLAPASLVGNSAPPPQYPPVSGRIELSKVCFNYPGEPPLFENLDLVIDKGQRIGLVGPSGAGKTTLIRLILGQLSPNSGKILIDGVELGALDRQALSEKFAVVSQHVGLFNRSVRDNITYGAPEADDEAVLRAARMASADTFIARRALGLDTPAGENGDEFSGGERQRLSLARALLRPGNPVLILDEATSALDTASEQDIQAAIANAMSNRTVIAIAHRISTVSDMDRIIYLAGGRIVEQGSHAELLADQGCYADIWSRQSRYSMRIDA</sequence>
<feature type="transmembrane region" description="Helical" evidence="7">
    <location>
        <begin position="169"/>
        <end position="189"/>
    </location>
</feature>
<evidence type="ECO:0000256" key="1">
    <source>
        <dbReference type="ARBA" id="ARBA00004651"/>
    </source>
</evidence>
<evidence type="ECO:0000256" key="6">
    <source>
        <dbReference type="ARBA" id="ARBA00023136"/>
    </source>
</evidence>
<evidence type="ECO:0000256" key="2">
    <source>
        <dbReference type="ARBA" id="ARBA00022692"/>
    </source>
</evidence>
<dbReference type="Pfam" id="PF00005">
    <property type="entry name" value="ABC_tran"/>
    <property type="match status" value="1"/>
</dbReference>
<name>A0ABX8MYA5_9PSED</name>
<reference evidence="10" key="1">
    <citation type="submission" date="2021-06" db="EMBL/GenBank/DDBJ databases">
        <title>Updating the genus Pseudomonas: Description of 43 new species and partition of the Pseudomonas putida group.</title>
        <authorList>
            <person name="Girard L."/>
            <person name="Lood C."/>
            <person name="Vandamme P."/>
            <person name="Rokni-Zadeh H."/>
            <person name="van Noort V."/>
            <person name="Hofte M."/>
            <person name="Lavigne R."/>
            <person name="De Mot R."/>
        </authorList>
    </citation>
    <scope>NUCLEOTIDE SEQUENCE</scope>
    <source>
        <strain evidence="10">CMR12a</strain>
    </source>
</reference>
<keyword evidence="11" id="KW-1185">Reference proteome</keyword>
<dbReference type="Proteomes" id="UP000693952">
    <property type="component" value="Chromosome"/>
</dbReference>
<evidence type="ECO:0000256" key="5">
    <source>
        <dbReference type="ARBA" id="ARBA00022989"/>
    </source>
</evidence>
<evidence type="ECO:0000313" key="10">
    <source>
        <dbReference type="EMBL" id="QXH43393.1"/>
    </source>
</evidence>